<protein>
    <recommendedName>
        <fullName evidence="2">DUF932 domain-containing protein</fullName>
    </recommendedName>
</protein>
<feature type="non-terminal residue" evidence="1">
    <location>
        <position position="168"/>
    </location>
</feature>
<evidence type="ECO:0000313" key="1">
    <source>
        <dbReference type="EMBL" id="SVB20294.1"/>
    </source>
</evidence>
<proteinExistence type="predicted"/>
<reference evidence="1" key="1">
    <citation type="submission" date="2018-05" db="EMBL/GenBank/DDBJ databases">
        <authorList>
            <person name="Lanie J.A."/>
            <person name="Ng W.-L."/>
            <person name="Kazmierczak K.M."/>
            <person name="Andrzejewski T.M."/>
            <person name="Davidsen T.M."/>
            <person name="Wayne K.J."/>
            <person name="Tettelin H."/>
            <person name="Glass J.I."/>
            <person name="Rusch D."/>
            <person name="Podicherti R."/>
            <person name="Tsui H.-C.T."/>
            <person name="Winkler M.E."/>
        </authorList>
    </citation>
    <scope>NUCLEOTIDE SEQUENCE</scope>
</reference>
<sequence length="168" mass="18195">MARTTRPTSDSYDFQVVQEPLFNRGGKAAVVGKSPVMGNFRTDTGQCLGTSTEAYAIVQNGDLVEQVEDALGKSELGDFTSQKLVARDGARFYGVYDFPSMVKPVVLGDGAGMRLTLNNSFDRSTGVDFTLGLMRLICLNGQMTLVADTSVTKKHSHKLTLDFITDAI</sequence>
<accession>A0A382C327</accession>
<dbReference type="AlphaFoldDB" id="A0A382C327"/>
<dbReference type="InterPro" id="IPR026325">
    <property type="entry name" value="DUF932"/>
</dbReference>
<name>A0A382C327_9ZZZZ</name>
<dbReference type="EMBL" id="UINC01032511">
    <property type="protein sequence ID" value="SVB20294.1"/>
    <property type="molecule type" value="Genomic_DNA"/>
</dbReference>
<gene>
    <name evidence="1" type="ORF">METZ01_LOCUS173148</name>
</gene>
<dbReference type="Pfam" id="PF06067">
    <property type="entry name" value="DUF932"/>
    <property type="match status" value="1"/>
</dbReference>
<evidence type="ECO:0008006" key="2">
    <source>
        <dbReference type="Google" id="ProtNLM"/>
    </source>
</evidence>
<organism evidence="1">
    <name type="scientific">marine metagenome</name>
    <dbReference type="NCBI Taxonomy" id="408172"/>
    <lineage>
        <taxon>unclassified sequences</taxon>
        <taxon>metagenomes</taxon>
        <taxon>ecological metagenomes</taxon>
    </lineage>
</organism>